<feature type="signal peptide" evidence="1">
    <location>
        <begin position="1"/>
        <end position="18"/>
    </location>
</feature>
<gene>
    <name evidence="2" type="ORF">SEVIR_9G148766v2</name>
</gene>
<feature type="chain" id="PRO_5020867803" evidence="1">
    <location>
        <begin position="19"/>
        <end position="46"/>
    </location>
</feature>
<proteinExistence type="predicted"/>
<keyword evidence="1" id="KW-0732">Signal</keyword>
<keyword evidence="3" id="KW-1185">Reference proteome</keyword>
<dbReference type="Gramene" id="TKV92197">
    <property type="protein sequence ID" value="TKV92197"/>
    <property type="gene ID" value="SEVIR_9G148766v2"/>
</dbReference>
<evidence type="ECO:0000313" key="2">
    <source>
        <dbReference type="EMBL" id="TKV92197.1"/>
    </source>
</evidence>
<dbReference type="Proteomes" id="UP000298652">
    <property type="component" value="Chromosome 9"/>
</dbReference>
<accession>A0A4U6STJ1</accession>
<evidence type="ECO:0000313" key="3">
    <source>
        <dbReference type="Proteomes" id="UP000298652"/>
    </source>
</evidence>
<evidence type="ECO:0000256" key="1">
    <source>
        <dbReference type="SAM" id="SignalP"/>
    </source>
</evidence>
<organism evidence="2 3">
    <name type="scientific">Setaria viridis</name>
    <name type="common">Green bristlegrass</name>
    <name type="synonym">Setaria italica subsp. viridis</name>
    <dbReference type="NCBI Taxonomy" id="4556"/>
    <lineage>
        <taxon>Eukaryota</taxon>
        <taxon>Viridiplantae</taxon>
        <taxon>Streptophyta</taxon>
        <taxon>Embryophyta</taxon>
        <taxon>Tracheophyta</taxon>
        <taxon>Spermatophyta</taxon>
        <taxon>Magnoliopsida</taxon>
        <taxon>Liliopsida</taxon>
        <taxon>Poales</taxon>
        <taxon>Poaceae</taxon>
        <taxon>PACMAD clade</taxon>
        <taxon>Panicoideae</taxon>
        <taxon>Panicodae</taxon>
        <taxon>Paniceae</taxon>
        <taxon>Cenchrinae</taxon>
        <taxon>Setaria</taxon>
    </lineage>
</organism>
<reference evidence="2" key="1">
    <citation type="submission" date="2019-03" db="EMBL/GenBank/DDBJ databases">
        <title>WGS assembly of Setaria viridis.</title>
        <authorList>
            <person name="Huang P."/>
            <person name="Jenkins J."/>
            <person name="Grimwood J."/>
            <person name="Barry K."/>
            <person name="Healey A."/>
            <person name="Mamidi S."/>
            <person name="Sreedasyam A."/>
            <person name="Shu S."/>
            <person name="Feldman M."/>
            <person name="Wu J."/>
            <person name="Yu Y."/>
            <person name="Chen C."/>
            <person name="Johnson J."/>
            <person name="Rokhsar D."/>
            <person name="Baxter I."/>
            <person name="Schmutz J."/>
            <person name="Brutnell T."/>
            <person name="Kellogg E."/>
        </authorList>
    </citation>
    <scope>NUCLEOTIDE SEQUENCE [LARGE SCALE GENOMIC DNA]</scope>
</reference>
<dbReference type="EMBL" id="CM016560">
    <property type="protein sequence ID" value="TKV92197.1"/>
    <property type="molecule type" value="Genomic_DNA"/>
</dbReference>
<name>A0A4U6STJ1_SETVI</name>
<sequence>MIVAGLLLLPRLLHMLAPQHLEVGLVMQRQMLWRHWLRQPRGLIHI</sequence>
<dbReference type="AlphaFoldDB" id="A0A4U6STJ1"/>
<protein>
    <submittedName>
        <fullName evidence="2">Uncharacterized protein</fullName>
    </submittedName>
</protein>